<dbReference type="CDD" id="cd10917">
    <property type="entry name" value="CE4_NodB_like_6s_7s"/>
    <property type="match status" value="1"/>
</dbReference>
<keyword evidence="3 7" id="KW-0378">Hydrolase</keyword>
<dbReference type="PROSITE" id="PS51677">
    <property type="entry name" value="NODB"/>
    <property type="match status" value="1"/>
</dbReference>
<dbReference type="EMBL" id="FOKA01000008">
    <property type="protein sequence ID" value="SFB14559.1"/>
    <property type="molecule type" value="Genomic_DNA"/>
</dbReference>
<organism evidence="11 12">
    <name type="scientific">Cellulomonas marina</name>
    <dbReference type="NCBI Taxonomy" id="988821"/>
    <lineage>
        <taxon>Bacteria</taxon>
        <taxon>Bacillati</taxon>
        <taxon>Actinomycetota</taxon>
        <taxon>Actinomycetes</taxon>
        <taxon>Micrococcales</taxon>
        <taxon>Cellulomonadaceae</taxon>
        <taxon>Cellulomonas</taxon>
    </lineage>
</organism>
<keyword evidence="6 7" id="KW-0624">Polysaccharide degradation</keyword>
<evidence type="ECO:0000256" key="2">
    <source>
        <dbReference type="ARBA" id="ARBA00022737"/>
    </source>
</evidence>
<dbReference type="Gene3D" id="3.20.20.370">
    <property type="entry name" value="Glycoside hydrolase/deacetylase"/>
    <property type="match status" value="1"/>
</dbReference>
<dbReference type="InterPro" id="IPR002509">
    <property type="entry name" value="NODB_dom"/>
</dbReference>
<dbReference type="Gene3D" id="2.60.120.260">
    <property type="entry name" value="Galactose-binding domain-like"/>
    <property type="match status" value="2"/>
</dbReference>
<feature type="domain" description="GH10" evidence="10">
    <location>
        <begin position="570"/>
        <end position="912"/>
    </location>
</feature>
<evidence type="ECO:0000256" key="5">
    <source>
        <dbReference type="ARBA" id="ARBA00023295"/>
    </source>
</evidence>
<dbReference type="InterPro" id="IPR017853">
    <property type="entry name" value="GH"/>
</dbReference>
<dbReference type="RefSeq" id="WP_175499472.1">
    <property type="nucleotide sequence ID" value="NZ_BONM01000001.1"/>
</dbReference>
<dbReference type="PANTHER" id="PTHR31490">
    <property type="entry name" value="GLYCOSYL HYDROLASE"/>
    <property type="match status" value="1"/>
</dbReference>
<feature type="domain" description="NodB homology" evidence="9">
    <location>
        <begin position="217"/>
        <end position="401"/>
    </location>
</feature>
<evidence type="ECO:0000256" key="3">
    <source>
        <dbReference type="ARBA" id="ARBA00022801"/>
    </source>
</evidence>
<dbReference type="InterPro" id="IPR011330">
    <property type="entry name" value="Glyco_hydro/deAcase_b/a-brl"/>
</dbReference>
<keyword evidence="12" id="KW-1185">Reference proteome</keyword>
<dbReference type="Proteomes" id="UP000199012">
    <property type="component" value="Unassembled WGS sequence"/>
</dbReference>
<evidence type="ECO:0000259" key="10">
    <source>
        <dbReference type="PROSITE" id="PS51760"/>
    </source>
</evidence>
<dbReference type="Pfam" id="PF00331">
    <property type="entry name" value="Glyco_hydro_10"/>
    <property type="match status" value="1"/>
</dbReference>
<dbReference type="InterPro" id="IPR003305">
    <property type="entry name" value="CenC_carb-bd"/>
</dbReference>
<evidence type="ECO:0000313" key="11">
    <source>
        <dbReference type="EMBL" id="SFB14559.1"/>
    </source>
</evidence>
<dbReference type="GO" id="GO:0030246">
    <property type="term" value="F:carbohydrate binding"/>
    <property type="evidence" value="ECO:0007669"/>
    <property type="project" value="InterPro"/>
</dbReference>
<dbReference type="InterPro" id="IPR044846">
    <property type="entry name" value="GH10"/>
</dbReference>
<dbReference type="InterPro" id="IPR010502">
    <property type="entry name" value="Carb-bd_dom_fam9"/>
</dbReference>
<reference evidence="11 12" key="1">
    <citation type="submission" date="2016-10" db="EMBL/GenBank/DDBJ databases">
        <authorList>
            <person name="de Groot N.N."/>
        </authorList>
    </citation>
    <scope>NUCLEOTIDE SEQUENCE [LARGE SCALE GENOMIC DNA]</scope>
    <source>
        <strain evidence="11 12">CGMCC 4.6945</strain>
    </source>
</reference>
<dbReference type="Gene3D" id="3.20.20.80">
    <property type="entry name" value="Glycosidases"/>
    <property type="match status" value="1"/>
</dbReference>
<dbReference type="GO" id="GO:0016810">
    <property type="term" value="F:hydrolase activity, acting on carbon-nitrogen (but not peptide) bonds"/>
    <property type="evidence" value="ECO:0007669"/>
    <property type="project" value="InterPro"/>
</dbReference>
<protein>
    <recommendedName>
        <fullName evidence="7">Beta-xylanase</fullName>
        <ecNumber evidence="7">3.2.1.8</ecNumber>
    </recommendedName>
</protein>
<feature type="chain" id="PRO_5039234087" description="Beta-xylanase" evidence="8">
    <location>
        <begin position="28"/>
        <end position="1362"/>
    </location>
</feature>
<gene>
    <name evidence="11" type="ORF">SAMN05421867_10844</name>
</gene>
<evidence type="ECO:0000256" key="4">
    <source>
        <dbReference type="ARBA" id="ARBA00023277"/>
    </source>
</evidence>
<dbReference type="Pfam" id="PF06452">
    <property type="entry name" value="CBM9_1"/>
    <property type="match status" value="1"/>
</dbReference>
<evidence type="ECO:0000259" key="9">
    <source>
        <dbReference type="PROSITE" id="PS51677"/>
    </source>
</evidence>
<accession>A0A1I0YMD3</accession>
<dbReference type="Gene3D" id="2.60.40.1190">
    <property type="match status" value="1"/>
</dbReference>
<dbReference type="EC" id="3.2.1.8" evidence="7"/>
<keyword evidence="5 7" id="KW-0326">Glycosidase</keyword>
<evidence type="ECO:0000313" key="12">
    <source>
        <dbReference type="Proteomes" id="UP000199012"/>
    </source>
</evidence>
<evidence type="ECO:0000256" key="8">
    <source>
        <dbReference type="SAM" id="SignalP"/>
    </source>
</evidence>
<dbReference type="InterPro" id="IPR008979">
    <property type="entry name" value="Galactose-bd-like_sf"/>
</dbReference>
<dbReference type="Pfam" id="PF01522">
    <property type="entry name" value="Polysacc_deac_1"/>
    <property type="match status" value="1"/>
</dbReference>
<dbReference type="STRING" id="988821.SAMN05421867_10844"/>
<evidence type="ECO:0000256" key="1">
    <source>
        <dbReference type="ARBA" id="ARBA00007495"/>
    </source>
</evidence>
<dbReference type="PROSITE" id="PS51760">
    <property type="entry name" value="GH10_2"/>
    <property type="match status" value="1"/>
</dbReference>
<dbReference type="PANTHER" id="PTHR31490:SF90">
    <property type="entry name" value="ENDO-1,4-BETA-XYLANASE A"/>
    <property type="match status" value="1"/>
</dbReference>
<keyword evidence="8" id="KW-0732">Signal</keyword>
<evidence type="ECO:0000256" key="7">
    <source>
        <dbReference type="RuleBase" id="RU361174"/>
    </source>
</evidence>
<keyword evidence="11" id="KW-0858">Xylan degradation</keyword>
<dbReference type="PRINTS" id="PR00134">
    <property type="entry name" value="GLHYDRLASE10"/>
</dbReference>
<dbReference type="SUPFAM" id="SSF88713">
    <property type="entry name" value="Glycoside hydrolase/deacetylase"/>
    <property type="match status" value="1"/>
</dbReference>
<proteinExistence type="inferred from homology"/>
<dbReference type="SMART" id="SM00633">
    <property type="entry name" value="Glyco_10"/>
    <property type="match status" value="1"/>
</dbReference>
<dbReference type="GO" id="GO:0031176">
    <property type="term" value="F:endo-1,4-beta-xylanase activity"/>
    <property type="evidence" value="ECO:0007669"/>
    <property type="project" value="UniProtKB-EC"/>
</dbReference>
<sequence length="1362" mass="142200">MTSARPPRRTLGAGVVALALAAGTVPATGLVAPAADPVPVLTTDFSDGTWAPWTQNGDATLSVVDVEGDPALLVAGRAADYDGIKTPPGLLAPGGQYTFTMDVRLAEGTAGSAGVRFVAEPSYTWIGPTTMTADAWTTVTGTYTVPADADPATARVYLGTDALSTGPEAYSYLVDDIAITGTATDGPWTPTPDPSFVPGGATNPVATPVTAARGTGDVAALTFDDGPNPGETDRLLDFLAANELTATFCVIGQNIQAEGGAALLRRMVDEGHTLCNHTTSYADMGAWGEAEIEADLKANLAVIREALGDPAYPVPYFRAPNGSWGRTPGVAVALGMQPLGVVNVINDWETQDEATLTTNLRAALKPGELVLVHDGGGDRTASVAAVETVVGERLAEGWTFGLPAGGVTTTTGPVLVSDFEDGLGPWVPRGDADGDPVVAVTTTQAHGGAQSALVSGRTTQGDGIGVDLTGLVSAGTTYEISAWVRMADGSAADDVWLSLARTAGGTTSYDTVAQLPDVTAGAWSELTATYTVPEGVESAFLYLETSYNGGGSDPFLVDDVTIAPQGAPVVEERTPLKSTVDFPVGVAIDSRETNGAASELLLRHVDQITGENHMKPEAWYDEERAFRTHPEAQALMAFAQEEDLRVYGHTLVWHSQTPAWFFQHEDGTPLTTGEADKALLRERMRTHITSVAEALSTGGGYGLFGSPENPVVAFDVVNEVVSDGRGEADGLRRSEWYRVLGEEFIDLAFRYADEAFNGTYAAPGADRPVTLTINDYNTEQVGKQGRLHDLVERLLARGVPVDAVGHQFHVSLAMPVSALEDAIVAFQDLPVTQVVSELDVTTGTPVTRALLVEQGYYYRDVFRVFREHAEDLFSVTVWGLTDGRSWRSANGAPLLFDDALAAKPAFLGAVDEELPAPLRTALAFAGDVPLDGAATTAPAWAQLPLQEVAGATGFSVRWSPDHLTAHVRVEDGDVEAGDAVTFTVGDATTTVGRDGTVTSGPGTAVASPVEGGWAVVAHLPLAAAAEGDLVAFDVRVTDGATTTGWAGEGDTGTLTLVEPLSVTQVVQAPQAPSVDGVVEAAWATATSFRTEKTVSGATDGARATVRTLWEGDTLYLLAEVADPTLDATGSDPWIQDSVEVFLDAGNVKNGPYRYDDTQIRISYENAVSFGTGDEAFQQARVTSATQVVDGGYVVEAAIGLVDQGGLGTFHGLDVQVNDATAGARTAVTSWADPTGLGYQTTERWGVAELVGPPAEPEPVLDPVVEVSQVIVFGGDRVAVAVTGYRPGTTVDLTLQGLWPSQRVLPLGAVQVGSDGTGTTTVTIPRRAGVGLYAITGTQDDLRAADGVLVLPSRPSWLGSAAR</sequence>
<keyword evidence="2" id="KW-0677">Repeat</keyword>
<comment type="similarity">
    <text evidence="1 7">Belongs to the glycosyl hydrolase 10 (cellulase F) family.</text>
</comment>
<keyword evidence="4 7" id="KW-0119">Carbohydrate metabolism</keyword>
<dbReference type="SUPFAM" id="SSF49785">
    <property type="entry name" value="Galactose-binding domain-like"/>
    <property type="match status" value="2"/>
</dbReference>
<dbReference type="SUPFAM" id="SSF49344">
    <property type="entry name" value="CBD9-like"/>
    <property type="match status" value="1"/>
</dbReference>
<dbReference type="InterPro" id="IPR001000">
    <property type="entry name" value="GH10_dom"/>
</dbReference>
<comment type="catalytic activity">
    <reaction evidence="7">
        <text>Endohydrolysis of (1-&gt;4)-beta-D-xylosidic linkages in xylans.</text>
        <dbReference type="EC" id="3.2.1.8"/>
    </reaction>
</comment>
<name>A0A1I0YMD3_9CELL</name>
<dbReference type="Pfam" id="PF02018">
    <property type="entry name" value="CBM_4_9"/>
    <property type="match status" value="2"/>
</dbReference>
<evidence type="ECO:0000256" key="6">
    <source>
        <dbReference type="ARBA" id="ARBA00023326"/>
    </source>
</evidence>
<dbReference type="SUPFAM" id="SSF51445">
    <property type="entry name" value="(Trans)glycosidases"/>
    <property type="match status" value="1"/>
</dbReference>
<feature type="signal peptide" evidence="8">
    <location>
        <begin position="1"/>
        <end position="27"/>
    </location>
</feature>
<dbReference type="GO" id="GO:0045493">
    <property type="term" value="P:xylan catabolic process"/>
    <property type="evidence" value="ECO:0007669"/>
    <property type="project" value="UniProtKB-KW"/>
</dbReference>